<gene>
    <name evidence="2" type="ORF">ACFQLX_22320</name>
</gene>
<reference evidence="3" key="1">
    <citation type="journal article" date="2019" name="Int. J. Syst. Evol. Microbiol.">
        <title>The Global Catalogue of Microorganisms (GCM) 10K type strain sequencing project: providing services to taxonomists for standard genome sequencing and annotation.</title>
        <authorList>
            <consortium name="The Broad Institute Genomics Platform"/>
            <consortium name="The Broad Institute Genome Sequencing Center for Infectious Disease"/>
            <person name="Wu L."/>
            <person name="Ma J."/>
        </authorList>
    </citation>
    <scope>NUCLEOTIDE SEQUENCE [LARGE SCALE GENOMIC DNA]</scope>
    <source>
        <strain evidence="3">CGMCC 1.13681</strain>
    </source>
</reference>
<evidence type="ECO:0000256" key="1">
    <source>
        <dbReference type="SAM" id="MobiDB-lite"/>
    </source>
</evidence>
<protein>
    <submittedName>
        <fullName evidence="2">Uncharacterized protein</fullName>
    </submittedName>
</protein>
<evidence type="ECO:0000313" key="2">
    <source>
        <dbReference type="EMBL" id="MFC7220871.1"/>
    </source>
</evidence>
<organism evidence="2 3">
    <name type="scientific">Streptomyces polyrhachis</name>
    <dbReference type="NCBI Taxonomy" id="1282885"/>
    <lineage>
        <taxon>Bacteria</taxon>
        <taxon>Bacillati</taxon>
        <taxon>Actinomycetota</taxon>
        <taxon>Actinomycetes</taxon>
        <taxon>Kitasatosporales</taxon>
        <taxon>Streptomycetaceae</taxon>
        <taxon>Streptomyces</taxon>
    </lineage>
</organism>
<feature type="compositionally biased region" description="Low complexity" evidence="1">
    <location>
        <begin position="192"/>
        <end position="216"/>
    </location>
</feature>
<feature type="region of interest" description="Disordered" evidence="1">
    <location>
        <begin position="190"/>
        <end position="216"/>
    </location>
</feature>
<dbReference type="RefSeq" id="WP_386417855.1">
    <property type="nucleotide sequence ID" value="NZ_JBHSZO010000043.1"/>
</dbReference>
<comment type="caution">
    <text evidence="2">The sequence shown here is derived from an EMBL/GenBank/DDBJ whole genome shotgun (WGS) entry which is preliminary data.</text>
</comment>
<name>A0ABW2GLM2_9ACTN</name>
<evidence type="ECO:0000313" key="3">
    <source>
        <dbReference type="Proteomes" id="UP001596413"/>
    </source>
</evidence>
<accession>A0ABW2GLM2</accession>
<dbReference type="Proteomes" id="UP001596413">
    <property type="component" value="Unassembled WGS sequence"/>
</dbReference>
<proteinExistence type="predicted"/>
<sequence length="250" mass="26538">MASVRSDLDLVLTTVLVQSGLKPPRADDPAFKDTGDGAIFVLPAGDVALLVDPLLGHLHSALTRYDRERLAASPPLRLRVAIHVGPLSQPDHRGDAINDVCRLLNSTALRTALSAAREHDGFLAAAVSDAAFRRTVGAGRTPELPENQFLATTARIQDKPDFAEPCHLYVPRLVPQLLAPYLSTIPSPPAAPAADPITTSGPGSTQPSGSVAAPVHAAHGPAPAFQFNGEMHDTTVAQDIQYLRIDRRGR</sequence>
<keyword evidence="3" id="KW-1185">Reference proteome</keyword>
<dbReference type="EMBL" id="JBHSZO010000043">
    <property type="protein sequence ID" value="MFC7220871.1"/>
    <property type="molecule type" value="Genomic_DNA"/>
</dbReference>